<organism evidence="1">
    <name type="scientific">Anguilla anguilla</name>
    <name type="common">European freshwater eel</name>
    <name type="synonym">Muraena anguilla</name>
    <dbReference type="NCBI Taxonomy" id="7936"/>
    <lineage>
        <taxon>Eukaryota</taxon>
        <taxon>Metazoa</taxon>
        <taxon>Chordata</taxon>
        <taxon>Craniata</taxon>
        <taxon>Vertebrata</taxon>
        <taxon>Euteleostomi</taxon>
        <taxon>Actinopterygii</taxon>
        <taxon>Neopterygii</taxon>
        <taxon>Teleostei</taxon>
        <taxon>Anguilliformes</taxon>
        <taxon>Anguillidae</taxon>
        <taxon>Anguilla</taxon>
    </lineage>
</organism>
<protein>
    <submittedName>
        <fullName evidence="1">Uncharacterized protein</fullName>
    </submittedName>
</protein>
<sequence>MLMKKSGKFRKRRINVNFIGSRCFSFV</sequence>
<proteinExistence type="predicted"/>
<dbReference type="AlphaFoldDB" id="A0A0E9V3N0"/>
<reference evidence="1" key="1">
    <citation type="submission" date="2014-11" db="EMBL/GenBank/DDBJ databases">
        <authorList>
            <person name="Amaro Gonzalez C."/>
        </authorList>
    </citation>
    <scope>NUCLEOTIDE SEQUENCE</scope>
</reference>
<reference evidence="1" key="2">
    <citation type="journal article" date="2015" name="Fish Shellfish Immunol.">
        <title>Early steps in the European eel (Anguilla anguilla)-Vibrio vulnificus interaction in the gills: Role of the RtxA13 toxin.</title>
        <authorList>
            <person name="Callol A."/>
            <person name="Pajuelo D."/>
            <person name="Ebbesson L."/>
            <person name="Teles M."/>
            <person name="MacKenzie S."/>
            <person name="Amaro C."/>
        </authorList>
    </citation>
    <scope>NUCLEOTIDE SEQUENCE</scope>
</reference>
<evidence type="ECO:0000313" key="1">
    <source>
        <dbReference type="EMBL" id="JAH71848.1"/>
    </source>
</evidence>
<dbReference type="EMBL" id="GBXM01036729">
    <property type="protein sequence ID" value="JAH71848.1"/>
    <property type="molecule type" value="Transcribed_RNA"/>
</dbReference>
<name>A0A0E9V3N0_ANGAN</name>
<accession>A0A0E9V3N0</accession>